<sequence length="28" mass="3147">MAKADDGTYYNKEIQTFEKQGDPGLKAQ</sequence>
<reference evidence="2 3" key="1">
    <citation type="submission" date="2007-12" db="EMBL/GenBank/DDBJ databases">
        <title>Brucella suis ATCC 23445 whole genome shotgun sequencing project.</title>
        <authorList>
            <person name="Setubal J.C."/>
            <person name="Bowns C."/>
            <person name="Boyle S."/>
            <person name="Crasta O.R."/>
            <person name="Czar M.J."/>
            <person name="Dharmanolla C."/>
            <person name="Gillespie J.J."/>
            <person name="Kenyon R.W."/>
            <person name="Lu J."/>
            <person name="Mane S."/>
            <person name="Mohapatra S."/>
            <person name="Nagrani S."/>
            <person name="Purkayastha A."/>
            <person name="Rajasimha H.K."/>
            <person name="Shallom J.M."/>
            <person name="Shallom S."/>
            <person name="Shukla M."/>
            <person name="Snyder E.E."/>
            <person name="Sobral B.W."/>
            <person name="Wattam A.R."/>
            <person name="Will R."/>
            <person name="Williams K."/>
            <person name="Yoo H."/>
            <person name="Bruce D."/>
            <person name="Detter C."/>
            <person name="Munk C."/>
            <person name="Brettin T.S."/>
        </authorList>
    </citation>
    <scope>NUCLEOTIDE SEQUENCE [LARGE SCALE GENOMIC DNA]</scope>
    <source>
        <strain evidence="3">ATCC 23445 / NCTC 10510</strain>
    </source>
</reference>
<gene>
    <name evidence="2" type="ordered locus">BSUIS_B0632</name>
</gene>
<evidence type="ECO:0000256" key="1">
    <source>
        <dbReference type="SAM" id="MobiDB-lite"/>
    </source>
</evidence>
<feature type="region of interest" description="Disordered" evidence="1">
    <location>
        <begin position="1"/>
        <end position="28"/>
    </location>
</feature>
<name>A9WYV2_BRUSI</name>
<dbReference type="AlphaFoldDB" id="A9WYV2"/>
<evidence type="ECO:0000313" key="2">
    <source>
        <dbReference type="EMBL" id="ABY39618.1"/>
    </source>
</evidence>
<dbReference type="EMBL" id="CP000912">
    <property type="protein sequence ID" value="ABY39618.1"/>
    <property type="molecule type" value="Genomic_DNA"/>
</dbReference>
<dbReference type="HOGENOM" id="CLU_3412437_0_0_5"/>
<dbReference type="KEGG" id="bmt:BSUIS_B0632"/>
<accession>A9WYV2</accession>
<organism evidence="2 3">
    <name type="scientific">Brucella suis (strain ATCC 23445 / NCTC 10510)</name>
    <dbReference type="NCBI Taxonomy" id="470137"/>
    <lineage>
        <taxon>Bacteria</taxon>
        <taxon>Pseudomonadati</taxon>
        <taxon>Pseudomonadota</taxon>
        <taxon>Alphaproteobacteria</taxon>
        <taxon>Hyphomicrobiales</taxon>
        <taxon>Brucellaceae</taxon>
        <taxon>Brucella/Ochrobactrum group</taxon>
        <taxon>Brucella</taxon>
    </lineage>
</organism>
<dbReference type="Proteomes" id="UP000008545">
    <property type="component" value="Chromosome II"/>
</dbReference>
<proteinExistence type="predicted"/>
<evidence type="ECO:0000313" key="3">
    <source>
        <dbReference type="Proteomes" id="UP000008545"/>
    </source>
</evidence>
<protein>
    <submittedName>
        <fullName evidence="2">Uncharacterized protein</fullName>
    </submittedName>
</protein>